<evidence type="ECO:0000313" key="6">
    <source>
        <dbReference type="EMBL" id="SFA96222.1"/>
    </source>
</evidence>
<dbReference type="PANTHER" id="PTHR23407">
    <property type="entry name" value="ATPASE INHIBITOR/5-FORMYLTETRAHYDROFOLATE CYCLO-LIGASE"/>
    <property type="match status" value="1"/>
</dbReference>
<dbReference type="NCBIfam" id="TIGR02727">
    <property type="entry name" value="MTHFS_bact"/>
    <property type="match status" value="1"/>
</dbReference>
<dbReference type="Pfam" id="PF01812">
    <property type="entry name" value="5-FTHF_cyc-lig"/>
    <property type="match status" value="1"/>
</dbReference>
<keyword evidence="3 4" id="KW-0067">ATP-binding</keyword>
<organism evidence="6 7">
    <name type="scientific">Cellulomonas marina</name>
    <dbReference type="NCBI Taxonomy" id="988821"/>
    <lineage>
        <taxon>Bacteria</taxon>
        <taxon>Bacillati</taxon>
        <taxon>Actinomycetota</taxon>
        <taxon>Actinomycetes</taxon>
        <taxon>Micrococcales</taxon>
        <taxon>Cellulomonadaceae</taxon>
        <taxon>Cellulomonas</taxon>
    </lineage>
</organism>
<dbReference type="EC" id="6.3.3.2" evidence="4"/>
<dbReference type="RefSeq" id="WP_090031541.1">
    <property type="nucleotide sequence ID" value="NZ_BONM01000010.1"/>
</dbReference>
<reference evidence="6 7" key="1">
    <citation type="submission" date="2016-10" db="EMBL/GenBank/DDBJ databases">
        <authorList>
            <person name="de Groot N.N."/>
        </authorList>
    </citation>
    <scope>NUCLEOTIDE SEQUENCE [LARGE SCALE GENOMIC DNA]</scope>
    <source>
        <strain evidence="6 7">CGMCC 4.6945</strain>
    </source>
</reference>
<evidence type="ECO:0000256" key="1">
    <source>
        <dbReference type="ARBA" id="ARBA00010638"/>
    </source>
</evidence>
<comment type="similarity">
    <text evidence="1 4">Belongs to the 5-formyltetrahydrofolate cyclo-ligase family.</text>
</comment>
<comment type="catalytic activity">
    <reaction evidence="4">
        <text>(6S)-5-formyl-5,6,7,8-tetrahydrofolate + ATP = (6R)-5,10-methenyltetrahydrofolate + ADP + phosphate</text>
        <dbReference type="Rhea" id="RHEA:10488"/>
        <dbReference type="ChEBI" id="CHEBI:30616"/>
        <dbReference type="ChEBI" id="CHEBI:43474"/>
        <dbReference type="ChEBI" id="CHEBI:57455"/>
        <dbReference type="ChEBI" id="CHEBI:57457"/>
        <dbReference type="ChEBI" id="CHEBI:456216"/>
        <dbReference type="EC" id="6.3.3.2"/>
    </reaction>
</comment>
<evidence type="ECO:0000256" key="5">
    <source>
        <dbReference type="SAM" id="MobiDB-lite"/>
    </source>
</evidence>
<keyword evidence="2 4" id="KW-0547">Nucleotide-binding</keyword>
<dbReference type="InterPro" id="IPR002698">
    <property type="entry name" value="FTHF_cligase"/>
</dbReference>
<dbReference type="EMBL" id="FOKA01000004">
    <property type="protein sequence ID" value="SFA96222.1"/>
    <property type="molecule type" value="Genomic_DNA"/>
</dbReference>
<evidence type="ECO:0000256" key="3">
    <source>
        <dbReference type="ARBA" id="ARBA00022840"/>
    </source>
</evidence>
<dbReference type="OrthoDB" id="3242798at2"/>
<dbReference type="GO" id="GO:0009396">
    <property type="term" value="P:folic acid-containing compound biosynthetic process"/>
    <property type="evidence" value="ECO:0007669"/>
    <property type="project" value="TreeGrafter"/>
</dbReference>
<evidence type="ECO:0000256" key="2">
    <source>
        <dbReference type="ARBA" id="ARBA00022741"/>
    </source>
</evidence>
<dbReference type="PANTHER" id="PTHR23407:SF1">
    <property type="entry name" value="5-FORMYLTETRAHYDROFOLATE CYCLO-LIGASE"/>
    <property type="match status" value="1"/>
</dbReference>
<keyword evidence="6" id="KW-0436">Ligase</keyword>
<dbReference type="Gene3D" id="3.40.50.10420">
    <property type="entry name" value="NagB/RpiA/CoA transferase-like"/>
    <property type="match status" value="1"/>
</dbReference>
<dbReference type="AlphaFoldDB" id="A0A1I0X591"/>
<dbReference type="GO" id="GO:0030272">
    <property type="term" value="F:5-formyltetrahydrofolate cyclo-ligase activity"/>
    <property type="evidence" value="ECO:0007669"/>
    <property type="project" value="UniProtKB-EC"/>
</dbReference>
<evidence type="ECO:0000313" key="7">
    <source>
        <dbReference type="Proteomes" id="UP000199012"/>
    </source>
</evidence>
<dbReference type="STRING" id="988821.SAMN05421867_104142"/>
<dbReference type="InterPro" id="IPR037171">
    <property type="entry name" value="NagB/RpiA_transferase-like"/>
</dbReference>
<sequence length="235" mass="24790">MSRGAQPHPVVLDGDEIEDVKDRWREAVRETRRQRSPRARQEAARALAAVVRGIPAVADARCVACYAARPGEPDTVPLLEALAARGVRVLLPVLGTNLRRDWAEYQGAEDLRERAPGRPPEPSGPSLGPAALADADVVLAPALAVDSRGSRLGQGGGWYDRVLADARPGVPVIALVHDEEVYDATVHPVPVQPHDRGVDAVATPSGWRPLGQEGATVDGEVDGNGDGEGEGTGGR</sequence>
<feature type="compositionally biased region" description="Acidic residues" evidence="5">
    <location>
        <begin position="219"/>
        <end position="229"/>
    </location>
</feature>
<keyword evidence="7" id="KW-1185">Reference proteome</keyword>
<keyword evidence="4" id="KW-0479">Metal-binding</keyword>
<dbReference type="InterPro" id="IPR024185">
    <property type="entry name" value="FTHF_cligase-like_sf"/>
</dbReference>
<name>A0A1I0X591_9CELL</name>
<accession>A0A1I0X591</accession>
<feature type="region of interest" description="Disordered" evidence="5">
    <location>
        <begin position="204"/>
        <end position="235"/>
    </location>
</feature>
<dbReference type="GO" id="GO:0005524">
    <property type="term" value="F:ATP binding"/>
    <property type="evidence" value="ECO:0007669"/>
    <property type="project" value="UniProtKB-KW"/>
</dbReference>
<dbReference type="SUPFAM" id="SSF100950">
    <property type="entry name" value="NagB/RpiA/CoA transferase-like"/>
    <property type="match status" value="1"/>
</dbReference>
<feature type="region of interest" description="Disordered" evidence="5">
    <location>
        <begin position="110"/>
        <end position="130"/>
    </location>
</feature>
<dbReference type="GO" id="GO:0046872">
    <property type="term" value="F:metal ion binding"/>
    <property type="evidence" value="ECO:0007669"/>
    <property type="project" value="UniProtKB-KW"/>
</dbReference>
<keyword evidence="4" id="KW-0460">Magnesium</keyword>
<dbReference type="GO" id="GO:0035999">
    <property type="term" value="P:tetrahydrofolate interconversion"/>
    <property type="evidence" value="ECO:0007669"/>
    <property type="project" value="TreeGrafter"/>
</dbReference>
<protein>
    <recommendedName>
        <fullName evidence="4">5-formyltetrahydrofolate cyclo-ligase</fullName>
        <ecNumber evidence="4">6.3.3.2</ecNumber>
    </recommendedName>
</protein>
<comment type="cofactor">
    <cofactor evidence="4">
        <name>Mg(2+)</name>
        <dbReference type="ChEBI" id="CHEBI:18420"/>
    </cofactor>
</comment>
<proteinExistence type="inferred from homology"/>
<evidence type="ECO:0000256" key="4">
    <source>
        <dbReference type="RuleBase" id="RU361279"/>
    </source>
</evidence>
<dbReference type="Proteomes" id="UP000199012">
    <property type="component" value="Unassembled WGS sequence"/>
</dbReference>
<gene>
    <name evidence="6" type="ORF">SAMN05421867_104142</name>
</gene>